<comment type="caution">
    <text evidence="3">The sequence shown here is derived from an EMBL/GenBank/DDBJ whole genome shotgun (WGS) entry which is preliminary data.</text>
</comment>
<reference evidence="3" key="1">
    <citation type="journal article" date="2014" name="Int. J. Syst. Evol. Microbiol.">
        <title>Complete genome sequence of Corynebacterium casei LMG S-19264T (=DSM 44701T), isolated from a smear-ripened cheese.</title>
        <authorList>
            <consortium name="US DOE Joint Genome Institute (JGI-PGF)"/>
            <person name="Walter F."/>
            <person name="Albersmeier A."/>
            <person name="Kalinowski J."/>
            <person name="Ruckert C."/>
        </authorList>
    </citation>
    <scope>NUCLEOTIDE SEQUENCE</scope>
    <source>
        <strain evidence="3">CGMCC 4.7403</strain>
    </source>
</reference>
<protein>
    <submittedName>
        <fullName evidence="3">Uncharacterized protein</fullName>
    </submittedName>
</protein>
<feature type="region of interest" description="Disordered" evidence="2">
    <location>
        <begin position="118"/>
        <end position="138"/>
    </location>
</feature>
<dbReference type="Proteomes" id="UP000603227">
    <property type="component" value="Unassembled WGS sequence"/>
</dbReference>
<evidence type="ECO:0000313" key="3">
    <source>
        <dbReference type="EMBL" id="GHE41966.1"/>
    </source>
</evidence>
<feature type="region of interest" description="Disordered" evidence="2">
    <location>
        <begin position="71"/>
        <end position="90"/>
    </location>
</feature>
<feature type="compositionally biased region" description="Basic and acidic residues" evidence="2">
    <location>
        <begin position="118"/>
        <end position="132"/>
    </location>
</feature>
<dbReference type="GO" id="GO:0016491">
    <property type="term" value="F:oxidoreductase activity"/>
    <property type="evidence" value="ECO:0007669"/>
    <property type="project" value="UniProtKB-KW"/>
</dbReference>
<dbReference type="AlphaFoldDB" id="A0A919DGX7"/>
<gene>
    <name evidence="3" type="ORF">GCM10017771_61460</name>
</gene>
<dbReference type="SUPFAM" id="SSF53720">
    <property type="entry name" value="ALDH-like"/>
    <property type="match status" value="1"/>
</dbReference>
<keyword evidence="1" id="KW-0560">Oxidoreductase</keyword>
<dbReference type="InterPro" id="IPR016161">
    <property type="entry name" value="Ald_DH/histidinol_DH"/>
</dbReference>
<dbReference type="RefSeq" id="WP_229914148.1">
    <property type="nucleotide sequence ID" value="NZ_BNAT01000025.1"/>
</dbReference>
<dbReference type="EMBL" id="BNAT01000025">
    <property type="protein sequence ID" value="GHE41966.1"/>
    <property type="molecule type" value="Genomic_DNA"/>
</dbReference>
<dbReference type="InterPro" id="IPR016162">
    <property type="entry name" value="Ald_DH_N"/>
</dbReference>
<accession>A0A919DGX7</accession>
<evidence type="ECO:0000313" key="4">
    <source>
        <dbReference type="Proteomes" id="UP000603227"/>
    </source>
</evidence>
<evidence type="ECO:0000256" key="1">
    <source>
        <dbReference type="ARBA" id="ARBA00023002"/>
    </source>
</evidence>
<name>A0A919DGX7_9ACTN</name>
<evidence type="ECO:0000256" key="2">
    <source>
        <dbReference type="SAM" id="MobiDB-lite"/>
    </source>
</evidence>
<dbReference type="Gene3D" id="3.40.605.10">
    <property type="entry name" value="Aldehyde Dehydrogenase, Chain A, domain 1"/>
    <property type="match status" value="1"/>
</dbReference>
<reference evidence="3" key="2">
    <citation type="submission" date="2020-09" db="EMBL/GenBank/DDBJ databases">
        <authorList>
            <person name="Sun Q."/>
            <person name="Zhou Y."/>
        </authorList>
    </citation>
    <scope>NUCLEOTIDE SEQUENCE</scope>
    <source>
        <strain evidence="3">CGMCC 4.7403</strain>
    </source>
</reference>
<sequence>MIGLGCALGTGLFPGSGSAIGTAGPAVILSRGRGPAGPTPPVRERTALLRRAADLIEQRFEEFVAAEVGDTGKPVTRGAGAAAGSRGQGGPQVAVLVRQLGDGSGEGLADGEGLRVAERGGEPVDAASHPDRPVMTGRQVRVAALERGARDE</sequence>
<proteinExistence type="predicted"/>
<organism evidence="3 4">
    <name type="scientific">Streptomyces capitiformicae</name>
    <dbReference type="NCBI Taxonomy" id="2014920"/>
    <lineage>
        <taxon>Bacteria</taxon>
        <taxon>Bacillati</taxon>
        <taxon>Actinomycetota</taxon>
        <taxon>Actinomycetes</taxon>
        <taxon>Kitasatosporales</taxon>
        <taxon>Streptomycetaceae</taxon>
        <taxon>Streptomyces</taxon>
    </lineage>
</organism>
<keyword evidence="4" id="KW-1185">Reference proteome</keyword>